<evidence type="ECO:0000259" key="9">
    <source>
        <dbReference type="Pfam" id="PF25198"/>
    </source>
</evidence>
<feature type="domain" description="Spore germination GerAC-like C-terminal" evidence="8">
    <location>
        <begin position="205"/>
        <end position="362"/>
    </location>
</feature>
<dbReference type="InterPro" id="IPR038501">
    <property type="entry name" value="Spore_GerAC_C_sf"/>
</dbReference>
<dbReference type="RefSeq" id="WP_343765742.1">
    <property type="nucleotide sequence ID" value="NZ_BAAACF010000001.1"/>
</dbReference>
<dbReference type="PANTHER" id="PTHR35789:SF1">
    <property type="entry name" value="SPORE GERMINATION PROTEIN B3"/>
    <property type="match status" value="1"/>
</dbReference>
<name>A0ABP3TT66_9CLOT</name>
<reference evidence="11" key="1">
    <citation type="journal article" date="2019" name="Int. J. Syst. Evol. Microbiol.">
        <title>The Global Catalogue of Microorganisms (GCM) 10K type strain sequencing project: providing services to taxonomists for standard genome sequencing and annotation.</title>
        <authorList>
            <consortium name="The Broad Institute Genomics Platform"/>
            <consortium name="The Broad Institute Genome Sequencing Center for Infectious Disease"/>
            <person name="Wu L."/>
            <person name="Ma J."/>
        </authorList>
    </citation>
    <scope>NUCLEOTIDE SEQUENCE [LARGE SCALE GENOMIC DNA]</scope>
    <source>
        <strain evidence="11">JCM 1405</strain>
    </source>
</reference>
<dbReference type="Pfam" id="PF05504">
    <property type="entry name" value="Spore_GerAC"/>
    <property type="match status" value="1"/>
</dbReference>
<dbReference type="EMBL" id="BAAACF010000001">
    <property type="protein sequence ID" value="GAA0717437.1"/>
    <property type="molecule type" value="Genomic_DNA"/>
</dbReference>
<keyword evidence="5" id="KW-0472">Membrane</keyword>
<dbReference type="PROSITE" id="PS51257">
    <property type="entry name" value="PROKAR_LIPOPROTEIN"/>
    <property type="match status" value="1"/>
</dbReference>
<keyword evidence="11" id="KW-1185">Reference proteome</keyword>
<accession>A0ABP3TT66</accession>
<keyword evidence="7" id="KW-0449">Lipoprotein</keyword>
<feature type="domain" description="Spore germination protein N-terminal" evidence="9">
    <location>
        <begin position="21"/>
        <end position="192"/>
    </location>
</feature>
<comment type="subcellular location">
    <subcellularLocation>
        <location evidence="1">Membrane</location>
        <topology evidence="1">Lipid-anchor</topology>
    </subcellularLocation>
</comment>
<dbReference type="Gene3D" id="3.30.300.210">
    <property type="entry name" value="Nutrient germinant receptor protein C, domain 3"/>
    <property type="match status" value="1"/>
</dbReference>
<organism evidence="10 11">
    <name type="scientific">Clostridium malenominatum</name>
    <dbReference type="NCBI Taxonomy" id="1539"/>
    <lineage>
        <taxon>Bacteria</taxon>
        <taxon>Bacillati</taxon>
        <taxon>Bacillota</taxon>
        <taxon>Clostridia</taxon>
        <taxon>Eubacteriales</taxon>
        <taxon>Clostridiaceae</taxon>
        <taxon>Clostridium</taxon>
    </lineage>
</organism>
<dbReference type="NCBIfam" id="TIGR02887">
    <property type="entry name" value="spore_ger_x_C"/>
    <property type="match status" value="1"/>
</dbReference>
<comment type="similarity">
    <text evidence="2">Belongs to the GerABKC lipoprotein family.</text>
</comment>
<evidence type="ECO:0000256" key="4">
    <source>
        <dbReference type="ARBA" id="ARBA00022729"/>
    </source>
</evidence>
<gene>
    <name evidence="10" type="ORF">GCM10008905_03100</name>
</gene>
<dbReference type="PANTHER" id="PTHR35789">
    <property type="entry name" value="SPORE GERMINATION PROTEIN B3"/>
    <property type="match status" value="1"/>
</dbReference>
<evidence type="ECO:0000256" key="7">
    <source>
        <dbReference type="ARBA" id="ARBA00023288"/>
    </source>
</evidence>
<evidence type="ECO:0000256" key="3">
    <source>
        <dbReference type="ARBA" id="ARBA00022544"/>
    </source>
</evidence>
<dbReference type="InterPro" id="IPR057336">
    <property type="entry name" value="GerAC_N"/>
</dbReference>
<sequence length="369" mass="42140">MLKRLISIIILSCFLFTGCFNYNDINRVLFATSLIIDVDEDNNPVIYIETFKPYRSAMSGSEKGERIIIKGQAKTIFEAVRNAGLSSSYKINFTQNKALIFTEKAAGYGVHDFVDFIARDQELIIRQYIAVYEGDVERLLKSKIKAEEYIGIFLADLILNIGTSSRSVKLSINDYFNMRLIPSNAPVTTLLKMSDDQLEDLITIDGGAVFKDDKLVDKLPRERSQGFNFLVNKVKTGTLEVPIIEEENKYVTLEIRNSKTKTKMEYDGEKLKLIKIIKVRTTFGETQSNFVFTDETLQKIAKGAEDNIIRACKDVFEEYKSKELDIFNIQRDFNIKYPKANKENIIRDTSLEVKVEVEIEGSSTKLGFH</sequence>
<evidence type="ECO:0000313" key="10">
    <source>
        <dbReference type="EMBL" id="GAA0717437.1"/>
    </source>
</evidence>
<evidence type="ECO:0000313" key="11">
    <source>
        <dbReference type="Proteomes" id="UP001500339"/>
    </source>
</evidence>
<evidence type="ECO:0000256" key="2">
    <source>
        <dbReference type="ARBA" id="ARBA00007886"/>
    </source>
</evidence>
<dbReference type="Pfam" id="PF25198">
    <property type="entry name" value="Spore_GerAC_N"/>
    <property type="match status" value="1"/>
</dbReference>
<dbReference type="InterPro" id="IPR008844">
    <property type="entry name" value="Spore_GerAC-like"/>
</dbReference>
<comment type="caution">
    <text evidence="10">The sequence shown here is derived from an EMBL/GenBank/DDBJ whole genome shotgun (WGS) entry which is preliminary data.</text>
</comment>
<dbReference type="Proteomes" id="UP001500339">
    <property type="component" value="Unassembled WGS sequence"/>
</dbReference>
<keyword evidence="6" id="KW-0564">Palmitate</keyword>
<evidence type="ECO:0000259" key="8">
    <source>
        <dbReference type="Pfam" id="PF05504"/>
    </source>
</evidence>
<keyword evidence="4" id="KW-0732">Signal</keyword>
<keyword evidence="3" id="KW-0309">Germination</keyword>
<evidence type="ECO:0000256" key="5">
    <source>
        <dbReference type="ARBA" id="ARBA00023136"/>
    </source>
</evidence>
<proteinExistence type="inferred from homology"/>
<protein>
    <submittedName>
        <fullName evidence="10">Ger(X)C family spore germination protein</fullName>
    </submittedName>
</protein>
<dbReference type="InterPro" id="IPR046953">
    <property type="entry name" value="Spore_GerAC-like_C"/>
</dbReference>
<evidence type="ECO:0000256" key="1">
    <source>
        <dbReference type="ARBA" id="ARBA00004635"/>
    </source>
</evidence>
<evidence type="ECO:0000256" key="6">
    <source>
        <dbReference type="ARBA" id="ARBA00023139"/>
    </source>
</evidence>